<dbReference type="Proteomes" id="UP000789831">
    <property type="component" value="Unassembled WGS sequence"/>
</dbReference>
<evidence type="ECO:0000313" key="1">
    <source>
        <dbReference type="EMBL" id="CAG8678980.1"/>
    </source>
</evidence>
<dbReference type="AlphaFoldDB" id="A0A9N9ELB3"/>
<keyword evidence="2" id="KW-1185">Reference proteome</keyword>
<dbReference type="EMBL" id="CAJVPL010009689">
    <property type="protein sequence ID" value="CAG8678980.1"/>
    <property type="molecule type" value="Genomic_DNA"/>
</dbReference>
<comment type="caution">
    <text evidence="1">The sequence shown here is derived from an EMBL/GenBank/DDBJ whole genome shotgun (WGS) entry which is preliminary data.</text>
</comment>
<gene>
    <name evidence="1" type="ORF">AGERDE_LOCUS12585</name>
</gene>
<organism evidence="1 2">
    <name type="scientific">Ambispora gerdemannii</name>
    <dbReference type="NCBI Taxonomy" id="144530"/>
    <lineage>
        <taxon>Eukaryota</taxon>
        <taxon>Fungi</taxon>
        <taxon>Fungi incertae sedis</taxon>
        <taxon>Mucoromycota</taxon>
        <taxon>Glomeromycotina</taxon>
        <taxon>Glomeromycetes</taxon>
        <taxon>Archaeosporales</taxon>
        <taxon>Ambisporaceae</taxon>
        <taxon>Ambispora</taxon>
    </lineage>
</organism>
<proteinExistence type="predicted"/>
<sequence length="67" mass="7275">MRFPVYPASITPPWTTILLAAIEERDANCIIVPSGTSTAILRSIFVTVWGSSSKGFFPGYQRSNPAS</sequence>
<accession>A0A9N9ELB3</accession>
<reference evidence="1" key="1">
    <citation type="submission" date="2021-06" db="EMBL/GenBank/DDBJ databases">
        <authorList>
            <person name="Kallberg Y."/>
            <person name="Tangrot J."/>
            <person name="Rosling A."/>
        </authorList>
    </citation>
    <scope>NUCLEOTIDE SEQUENCE</scope>
    <source>
        <strain evidence="1">MT106</strain>
    </source>
</reference>
<name>A0A9N9ELB3_9GLOM</name>
<protein>
    <submittedName>
        <fullName evidence="1">9409_t:CDS:1</fullName>
    </submittedName>
</protein>
<feature type="non-terminal residue" evidence="1">
    <location>
        <position position="67"/>
    </location>
</feature>
<evidence type="ECO:0000313" key="2">
    <source>
        <dbReference type="Proteomes" id="UP000789831"/>
    </source>
</evidence>